<evidence type="ECO:0000256" key="7">
    <source>
        <dbReference type="HAMAP-Rule" id="MF_00141"/>
    </source>
</evidence>
<evidence type="ECO:0000256" key="2">
    <source>
        <dbReference type="ARBA" id="ARBA00004815"/>
    </source>
</evidence>
<comment type="pathway">
    <text evidence="2 7">Protein biosynthesis; polypeptide chain elongation.</text>
</comment>
<evidence type="ECO:0000313" key="12">
    <source>
        <dbReference type="EMBL" id="KKQ18680.1"/>
    </source>
</evidence>
<dbReference type="InterPro" id="IPR011768">
    <property type="entry name" value="Transl_elongation_fac_P"/>
</dbReference>
<comment type="caution">
    <text evidence="12">The sequence shown here is derived from an EMBL/GenBank/DDBJ whole genome shotgun (WGS) entry which is preliminary data.</text>
</comment>
<dbReference type="Pfam" id="PF01132">
    <property type="entry name" value="EFP"/>
    <property type="match status" value="1"/>
</dbReference>
<dbReference type="FunFam" id="2.40.50.140:FF:000004">
    <property type="entry name" value="Elongation factor P"/>
    <property type="match status" value="1"/>
</dbReference>
<dbReference type="Pfam" id="PF08207">
    <property type="entry name" value="EFP_N"/>
    <property type="match status" value="1"/>
</dbReference>
<dbReference type="PANTHER" id="PTHR30053:SF12">
    <property type="entry name" value="ELONGATION FACTOR P (EF-P) FAMILY PROTEIN"/>
    <property type="match status" value="1"/>
</dbReference>
<dbReference type="CDD" id="cd05794">
    <property type="entry name" value="S1_EF-P_repeat_2"/>
    <property type="match status" value="1"/>
</dbReference>
<reference evidence="12 13" key="1">
    <citation type="journal article" date="2015" name="Nature">
        <title>rRNA introns, odd ribosomes, and small enigmatic genomes across a large radiation of phyla.</title>
        <authorList>
            <person name="Brown C.T."/>
            <person name="Hug L.A."/>
            <person name="Thomas B.C."/>
            <person name="Sharon I."/>
            <person name="Castelle C.J."/>
            <person name="Singh A."/>
            <person name="Wilkins M.J."/>
            <person name="Williams K.H."/>
            <person name="Banfield J.F."/>
        </authorList>
    </citation>
    <scope>NUCLEOTIDE SEQUENCE [LARGE SCALE GENOMIC DNA]</scope>
</reference>
<sequence>MFSINDLKIGTKIIFNNQPHQVIFVEHSKLGRGGSILRTKLKSLISSTTVEKTFAGAEKIQEAELVTKKAQYLYKDSPAGENNFYFMDSANFEQFSLSFLQIGKMADFLREGCEVDILNFQNEPINIQLPIKIILEITYTEPGFKGNTASTVLKPATLETGAQINVPLFLKEGDKIVIDTRTGAYVERG</sequence>
<evidence type="ECO:0000256" key="4">
    <source>
        <dbReference type="ARBA" id="ARBA00022490"/>
    </source>
</evidence>
<dbReference type="InterPro" id="IPR015365">
    <property type="entry name" value="Elong-fact-P_C"/>
</dbReference>
<dbReference type="HAMAP" id="MF_00141">
    <property type="entry name" value="EF_P"/>
    <property type="match status" value="1"/>
</dbReference>
<proteinExistence type="inferred from homology"/>
<dbReference type="InterPro" id="IPR012340">
    <property type="entry name" value="NA-bd_OB-fold"/>
</dbReference>
<evidence type="ECO:0000256" key="5">
    <source>
        <dbReference type="ARBA" id="ARBA00022768"/>
    </source>
</evidence>
<feature type="domain" description="Translation elongation factor P/YeiP central" evidence="11">
    <location>
        <begin position="67"/>
        <end position="125"/>
    </location>
</feature>
<dbReference type="SUPFAM" id="SSF50249">
    <property type="entry name" value="Nucleic acid-binding proteins"/>
    <property type="match status" value="2"/>
</dbReference>
<dbReference type="InterPro" id="IPR001059">
    <property type="entry name" value="Transl_elong_P/YeiP_cen"/>
</dbReference>
<dbReference type="PROSITE" id="PS01275">
    <property type="entry name" value="EFP"/>
    <property type="match status" value="1"/>
</dbReference>
<dbReference type="InterPro" id="IPR020599">
    <property type="entry name" value="Transl_elong_fac_P/YeiP"/>
</dbReference>
<evidence type="ECO:0000259" key="11">
    <source>
        <dbReference type="SMART" id="SM01185"/>
    </source>
</evidence>
<keyword evidence="4 7" id="KW-0963">Cytoplasm</keyword>
<evidence type="ECO:0000256" key="1">
    <source>
        <dbReference type="ARBA" id="ARBA00004496"/>
    </source>
</evidence>
<evidence type="ECO:0000313" key="13">
    <source>
        <dbReference type="Proteomes" id="UP000034508"/>
    </source>
</evidence>
<comment type="similarity">
    <text evidence="3 7 9">Belongs to the elongation factor P family.</text>
</comment>
<dbReference type="PANTHER" id="PTHR30053">
    <property type="entry name" value="ELONGATION FACTOR P"/>
    <property type="match status" value="1"/>
</dbReference>
<dbReference type="SUPFAM" id="SSF50104">
    <property type="entry name" value="Translation proteins SH3-like domain"/>
    <property type="match status" value="1"/>
</dbReference>
<keyword evidence="5 7" id="KW-0251">Elongation factor</keyword>
<dbReference type="NCBIfam" id="TIGR00038">
    <property type="entry name" value="efp"/>
    <property type="match status" value="1"/>
</dbReference>
<dbReference type="NCBIfam" id="NF001810">
    <property type="entry name" value="PRK00529.1"/>
    <property type="match status" value="1"/>
</dbReference>
<dbReference type="InterPro" id="IPR013852">
    <property type="entry name" value="Transl_elong_P/YeiP_CS"/>
</dbReference>
<evidence type="ECO:0000259" key="10">
    <source>
        <dbReference type="SMART" id="SM00841"/>
    </source>
</evidence>
<dbReference type="GO" id="GO:0043043">
    <property type="term" value="P:peptide biosynthetic process"/>
    <property type="evidence" value="ECO:0007669"/>
    <property type="project" value="InterPro"/>
</dbReference>
<protein>
    <recommendedName>
        <fullName evidence="7 8">Elongation factor P</fullName>
        <shortName evidence="7">EF-P</shortName>
    </recommendedName>
</protein>
<dbReference type="SMART" id="SM01185">
    <property type="entry name" value="EFP"/>
    <property type="match status" value="1"/>
</dbReference>
<dbReference type="SMART" id="SM00841">
    <property type="entry name" value="Elong-fact-P_C"/>
    <property type="match status" value="1"/>
</dbReference>
<comment type="subcellular location">
    <subcellularLocation>
        <location evidence="1 7">Cytoplasm</location>
    </subcellularLocation>
</comment>
<dbReference type="InterPro" id="IPR008991">
    <property type="entry name" value="Translation_prot_SH3-like_sf"/>
</dbReference>
<dbReference type="InterPro" id="IPR014722">
    <property type="entry name" value="Rib_uL2_dom2"/>
</dbReference>
<evidence type="ECO:0000256" key="6">
    <source>
        <dbReference type="ARBA" id="ARBA00022917"/>
    </source>
</evidence>
<name>A0A0G0FXZ8_9BACT</name>
<evidence type="ECO:0000256" key="8">
    <source>
        <dbReference type="NCBIfam" id="TIGR00038"/>
    </source>
</evidence>
<dbReference type="CDD" id="cd04470">
    <property type="entry name" value="S1_EF-P_repeat_1"/>
    <property type="match status" value="1"/>
</dbReference>
<dbReference type="Proteomes" id="UP000034508">
    <property type="component" value="Unassembled WGS sequence"/>
</dbReference>
<dbReference type="AlphaFoldDB" id="A0A0G0FXZ8"/>
<dbReference type="GO" id="GO:0003746">
    <property type="term" value="F:translation elongation factor activity"/>
    <property type="evidence" value="ECO:0007669"/>
    <property type="project" value="UniProtKB-UniRule"/>
</dbReference>
<comment type="function">
    <text evidence="7">Involved in peptide bond synthesis. Stimulates efficient translation and peptide-bond synthesis on native or reconstituted 70S ribosomes in vitro. Probably functions indirectly by altering the affinity of the ribosome for aminoacyl-tRNA, thus increasing their reactivity as acceptors for peptidyl transferase.</text>
</comment>
<dbReference type="PATRIC" id="fig|1618331.3.peg.105"/>
<dbReference type="Gene3D" id="2.40.50.140">
    <property type="entry name" value="Nucleic acid-binding proteins"/>
    <property type="match status" value="2"/>
</dbReference>
<dbReference type="GO" id="GO:0005829">
    <property type="term" value="C:cytosol"/>
    <property type="evidence" value="ECO:0007669"/>
    <property type="project" value="UniProtKB-ARBA"/>
</dbReference>
<gene>
    <name evidence="7" type="primary">efp</name>
    <name evidence="12" type="ORF">US31_C0002G0025</name>
</gene>
<organism evidence="12 13">
    <name type="scientific">Berkelbacteria bacterium GW2011_GWA1_36_9</name>
    <dbReference type="NCBI Taxonomy" id="1618331"/>
    <lineage>
        <taxon>Bacteria</taxon>
        <taxon>Candidatus Berkelbacteria</taxon>
    </lineage>
</organism>
<feature type="domain" description="Elongation factor P C-terminal" evidence="10">
    <location>
        <begin position="133"/>
        <end position="188"/>
    </location>
</feature>
<keyword evidence="6 7" id="KW-0648">Protein biosynthesis</keyword>
<dbReference type="Pfam" id="PF09285">
    <property type="entry name" value="Elong-fact-P_C"/>
    <property type="match status" value="1"/>
</dbReference>
<dbReference type="EMBL" id="LBSM01000002">
    <property type="protein sequence ID" value="KKQ18680.1"/>
    <property type="molecule type" value="Genomic_DNA"/>
</dbReference>
<evidence type="ECO:0000256" key="3">
    <source>
        <dbReference type="ARBA" id="ARBA00009479"/>
    </source>
</evidence>
<dbReference type="Gene3D" id="2.30.30.30">
    <property type="match status" value="1"/>
</dbReference>
<dbReference type="UniPathway" id="UPA00345"/>
<evidence type="ECO:0000256" key="9">
    <source>
        <dbReference type="RuleBase" id="RU004389"/>
    </source>
</evidence>
<dbReference type="PIRSF" id="PIRSF005901">
    <property type="entry name" value="EF-P"/>
    <property type="match status" value="1"/>
</dbReference>
<accession>A0A0G0FXZ8</accession>
<dbReference type="InterPro" id="IPR013185">
    <property type="entry name" value="Transl_elong_KOW-like"/>
</dbReference>